<protein>
    <recommendedName>
        <fullName evidence="5">Transmembrane protein</fullName>
    </recommendedName>
</protein>
<feature type="compositionally biased region" description="Low complexity" evidence="1">
    <location>
        <begin position="82"/>
        <end position="102"/>
    </location>
</feature>
<feature type="compositionally biased region" description="Pro residues" evidence="1">
    <location>
        <begin position="254"/>
        <end position="286"/>
    </location>
</feature>
<feature type="region of interest" description="Disordered" evidence="1">
    <location>
        <begin position="252"/>
        <end position="306"/>
    </location>
</feature>
<keyword evidence="2" id="KW-0472">Membrane</keyword>
<evidence type="ECO:0000313" key="4">
    <source>
        <dbReference type="Proteomes" id="UP001378592"/>
    </source>
</evidence>
<feature type="transmembrane region" description="Helical" evidence="2">
    <location>
        <begin position="200"/>
        <end position="224"/>
    </location>
</feature>
<keyword evidence="4" id="KW-1185">Reference proteome</keyword>
<dbReference type="AlphaFoldDB" id="A0AAN9Z7U3"/>
<dbReference type="EMBL" id="JAZDUA010000119">
    <property type="protein sequence ID" value="KAK7867466.1"/>
    <property type="molecule type" value="Genomic_DNA"/>
</dbReference>
<feature type="transmembrane region" description="Helical" evidence="2">
    <location>
        <begin position="128"/>
        <end position="155"/>
    </location>
</feature>
<keyword evidence="2" id="KW-0812">Transmembrane</keyword>
<keyword evidence="2" id="KW-1133">Transmembrane helix</keyword>
<comment type="caution">
    <text evidence="3">The sequence shown here is derived from an EMBL/GenBank/DDBJ whole genome shotgun (WGS) entry which is preliminary data.</text>
</comment>
<feature type="region of interest" description="Disordered" evidence="1">
    <location>
        <begin position="1"/>
        <end position="31"/>
    </location>
</feature>
<evidence type="ECO:0000256" key="1">
    <source>
        <dbReference type="SAM" id="MobiDB-lite"/>
    </source>
</evidence>
<evidence type="ECO:0008006" key="5">
    <source>
        <dbReference type="Google" id="ProtNLM"/>
    </source>
</evidence>
<dbReference type="InterPro" id="IPR031720">
    <property type="entry name" value="DUF4728"/>
</dbReference>
<accession>A0AAN9Z7U3</accession>
<proteinExistence type="predicted"/>
<reference evidence="3 4" key="1">
    <citation type="submission" date="2024-03" db="EMBL/GenBank/DDBJ databases">
        <title>The genome assembly and annotation of the cricket Gryllus longicercus Weissman &amp; Gray.</title>
        <authorList>
            <person name="Szrajer S."/>
            <person name="Gray D."/>
            <person name="Ylla G."/>
        </authorList>
    </citation>
    <scope>NUCLEOTIDE SEQUENCE [LARGE SCALE GENOMIC DNA]</scope>
    <source>
        <strain evidence="3">DAG 2021-001</strain>
        <tissue evidence="3">Whole body minus gut</tissue>
    </source>
</reference>
<organism evidence="3 4">
    <name type="scientific">Gryllus longicercus</name>
    <dbReference type="NCBI Taxonomy" id="2509291"/>
    <lineage>
        <taxon>Eukaryota</taxon>
        <taxon>Metazoa</taxon>
        <taxon>Ecdysozoa</taxon>
        <taxon>Arthropoda</taxon>
        <taxon>Hexapoda</taxon>
        <taxon>Insecta</taxon>
        <taxon>Pterygota</taxon>
        <taxon>Neoptera</taxon>
        <taxon>Polyneoptera</taxon>
        <taxon>Orthoptera</taxon>
        <taxon>Ensifera</taxon>
        <taxon>Gryllidea</taxon>
        <taxon>Grylloidea</taxon>
        <taxon>Gryllidae</taxon>
        <taxon>Gryllinae</taxon>
        <taxon>Gryllus</taxon>
    </lineage>
</organism>
<dbReference type="Proteomes" id="UP001378592">
    <property type="component" value="Unassembled WGS sequence"/>
</dbReference>
<feature type="transmembrane region" description="Helical" evidence="2">
    <location>
        <begin position="51"/>
        <end position="71"/>
    </location>
</feature>
<feature type="region of interest" description="Disordered" evidence="1">
    <location>
        <begin position="82"/>
        <end position="114"/>
    </location>
</feature>
<name>A0AAN9Z7U3_9ORTH</name>
<evidence type="ECO:0000313" key="3">
    <source>
        <dbReference type="EMBL" id="KAK7867466.1"/>
    </source>
</evidence>
<feature type="transmembrane region" description="Helical" evidence="2">
    <location>
        <begin position="161"/>
        <end position="188"/>
    </location>
</feature>
<dbReference type="PANTHER" id="PTHR36694:SF11">
    <property type="entry name" value="LP21121P-RELATED"/>
    <property type="match status" value="1"/>
</dbReference>
<feature type="compositionally biased region" description="Pro residues" evidence="1">
    <location>
        <begin position="16"/>
        <end position="26"/>
    </location>
</feature>
<dbReference type="PANTHER" id="PTHR36694">
    <property type="entry name" value="PASIFLORA 1, ISOFORM A-RELATED"/>
    <property type="match status" value="1"/>
</dbReference>
<dbReference type="Pfam" id="PF15860">
    <property type="entry name" value="DUF4728"/>
    <property type="match status" value="1"/>
</dbReference>
<sequence>MAATVRPHLQLQLQQSPPPTPGPGPGPDADSVSLFETVDWSCCCCSRRTGVLVLGVSFLALSVAMLFLCSVEAARLQASLQPPTTNATPTLAPTAPKAANPPNMQPHPRAPLPGEQAKRDELRRLTTGVLWLVTAQAAVAAAGALSALLLLWGAWARRARALLPWMACAAAEVALLAVGALYCICASMSRKLPALGLDGFFALVVMFLFCVPVLYCLLAVGTFYRELTGSKYSACNTAVGIGGQPNGVPTYPAVTPPPTLSHPPPLPSVPPPKPSVPPPKRQAPRPPLHRLNSEGHENPAFQSTAF</sequence>
<gene>
    <name evidence="3" type="ORF">R5R35_009776</name>
</gene>
<evidence type="ECO:0000256" key="2">
    <source>
        <dbReference type="SAM" id="Phobius"/>
    </source>
</evidence>